<keyword evidence="1 2" id="KW-0238">DNA-binding</keyword>
<feature type="DNA-binding region" description="H-T-H motif" evidence="2">
    <location>
        <begin position="40"/>
        <end position="59"/>
    </location>
</feature>
<evidence type="ECO:0000259" key="3">
    <source>
        <dbReference type="PROSITE" id="PS50977"/>
    </source>
</evidence>
<dbReference type="Proteomes" id="UP000727456">
    <property type="component" value="Unassembled WGS sequence"/>
</dbReference>
<dbReference type="SUPFAM" id="SSF48498">
    <property type="entry name" value="Tetracyclin repressor-like, C-terminal domain"/>
    <property type="match status" value="1"/>
</dbReference>
<accession>A0ABX0TQF9</accession>
<dbReference type="Gene3D" id="1.10.357.10">
    <property type="entry name" value="Tetracycline Repressor, domain 2"/>
    <property type="match status" value="1"/>
</dbReference>
<dbReference type="InterPro" id="IPR009057">
    <property type="entry name" value="Homeodomain-like_sf"/>
</dbReference>
<dbReference type="RefSeq" id="WP_167071190.1">
    <property type="nucleotide sequence ID" value="NZ_JAAOZC010000001.1"/>
</dbReference>
<feature type="domain" description="HTH tetR-type" evidence="3">
    <location>
        <begin position="17"/>
        <end position="77"/>
    </location>
</feature>
<dbReference type="EMBL" id="JAAOZC010000001">
    <property type="protein sequence ID" value="NIJ06627.1"/>
    <property type="molecule type" value="Genomic_DNA"/>
</dbReference>
<keyword evidence="5" id="KW-1185">Reference proteome</keyword>
<sequence length="213" mass="23040">MKRPVNLKRAGGRPSDAAKAVAILDAAWSLFLDRGIAATSIELIARRAGVSKVTLYRHYADRAALFEAAVLREMERIEAAQVIGAPMQDADLAGALRAFGIGIMSFLASKPAVDFYAVVAGELRRHPDLASSFYRLGPGRTHANLIALLERAQDSGQLVAIDPATAAEELFGLWQGFSNFRFALGVEIDAFHADLVDRVDRGVALFLRVYAKG</sequence>
<protein>
    <submittedName>
        <fullName evidence="4">TetR/AcrR family transcriptional repressor of mexJK operon</fullName>
    </submittedName>
</protein>
<name>A0ABX0TQF9_9SPHN</name>
<reference evidence="4 5" key="1">
    <citation type="submission" date="2020-03" db="EMBL/GenBank/DDBJ databases">
        <title>Genomic Encyclopedia of Type Strains, Phase III (KMG-III): the genomes of soil and plant-associated and newly described type strains.</title>
        <authorList>
            <person name="Whitman W."/>
        </authorList>
    </citation>
    <scope>NUCLEOTIDE SEQUENCE [LARGE SCALE GENOMIC DNA]</scope>
    <source>
        <strain evidence="4 5">CECT 8804</strain>
    </source>
</reference>
<organism evidence="4 5">
    <name type="scientific">Sphingomonas vulcanisoli</name>
    <dbReference type="NCBI Taxonomy" id="1658060"/>
    <lineage>
        <taxon>Bacteria</taxon>
        <taxon>Pseudomonadati</taxon>
        <taxon>Pseudomonadota</taxon>
        <taxon>Alphaproteobacteria</taxon>
        <taxon>Sphingomonadales</taxon>
        <taxon>Sphingomonadaceae</taxon>
        <taxon>Sphingomonas</taxon>
    </lineage>
</organism>
<evidence type="ECO:0000256" key="2">
    <source>
        <dbReference type="PROSITE-ProRule" id="PRU00335"/>
    </source>
</evidence>
<dbReference type="InterPro" id="IPR039536">
    <property type="entry name" value="TetR_C_Proteobacteria"/>
</dbReference>
<evidence type="ECO:0000256" key="1">
    <source>
        <dbReference type="ARBA" id="ARBA00023125"/>
    </source>
</evidence>
<dbReference type="PRINTS" id="PR00455">
    <property type="entry name" value="HTHTETR"/>
</dbReference>
<dbReference type="InterPro" id="IPR036271">
    <property type="entry name" value="Tet_transcr_reg_TetR-rel_C_sf"/>
</dbReference>
<evidence type="ECO:0000313" key="5">
    <source>
        <dbReference type="Proteomes" id="UP000727456"/>
    </source>
</evidence>
<dbReference type="PANTHER" id="PTHR30055">
    <property type="entry name" value="HTH-TYPE TRANSCRIPTIONAL REGULATOR RUTR"/>
    <property type="match status" value="1"/>
</dbReference>
<dbReference type="PROSITE" id="PS50977">
    <property type="entry name" value="HTH_TETR_2"/>
    <property type="match status" value="1"/>
</dbReference>
<gene>
    <name evidence="4" type="ORF">FHS31_000209</name>
</gene>
<proteinExistence type="predicted"/>
<evidence type="ECO:0000313" key="4">
    <source>
        <dbReference type="EMBL" id="NIJ06627.1"/>
    </source>
</evidence>
<dbReference type="SUPFAM" id="SSF46689">
    <property type="entry name" value="Homeodomain-like"/>
    <property type="match status" value="1"/>
</dbReference>
<dbReference type="Gene3D" id="1.10.10.60">
    <property type="entry name" value="Homeodomain-like"/>
    <property type="match status" value="1"/>
</dbReference>
<dbReference type="InterPro" id="IPR001647">
    <property type="entry name" value="HTH_TetR"/>
</dbReference>
<dbReference type="PANTHER" id="PTHR30055:SF146">
    <property type="entry name" value="HTH-TYPE TRANSCRIPTIONAL DUAL REGULATOR CECR"/>
    <property type="match status" value="1"/>
</dbReference>
<dbReference type="Pfam" id="PF00440">
    <property type="entry name" value="TetR_N"/>
    <property type="match status" value="1"/>
</dbReference>
<comment type="caution">
    <text evidence="4">The sequence shown here is derived from an EMBL/GenBank/DDBJ whole genome shotgun (WGS) entry which is preliminary data.</text>
</comment>
<dbReference type="Pfam" id="PF14246">
    <property type="entry name" value="TetR_C_7"/>
    <property type="match status" value="1"/>
</dbReference>
<dbReference type="InterPro" id="IPR050109">
    <property type="entry name" value="HTH-type_TetR-like_transc_reg"/>
</dbReference>